<keyword evidence="1" id="KW-0614">Plasmid</keyword>
<evidence type="ECO:0000313" key="1">
    <source>
        <dbReference type="EMBL" id="ACC75783.1"/>
    </source>
</evidence>
<gene>
    <name evidence="1" type="ordered locus">Bphy_6762</name>
</gene>
<name>B2JT80_PARP8</name>
<evidence type="ECO:0000313" key="2">
    <source>
        <dbReference type="Proteomes" id="UP000001192"/>
    </source>
</evidence>
<dbReference type="HOGENOM" id="CLU_1445138_0_0_4"/>
<sequence>MDVAEGADSRSRCQQLVGHLGRLAVAEDIMESTDDDGYECYTCDRMFSGRVFQVCREWDRVHFECDPPEVEISVATALECYCSQACMDERCAVVMANEGVPIRRPGIGPIEPCAKCGGPVDMAEYHKTYLATCTDMVNGIGHTVDVDYLAVLCAKCAPHRTTAGRAGSEANLTADSPAVDATNKVDA</sequence>
<accession>B2JT80</accession>
<organism evidence="1 2">
    <name type="scientific">Paraburkholderia phymatum (strain DSM 17167 / CIP 108236 / LMG 21445 / STM815)</name>
    <name type="common">Burkholderia phymatum</name>
    <dbReference type="NCBI Taxonomy" id="391038"/>
    <lineage>
        <taxon>Bacteria</taxon>
        <taxon>Pseudomonadati</taxon>
        <taxon>Pseudomonadota</taxon>
        <taxon>Betaproteobacteria</taxon>
        <taxon>Burkholderiales</taxon>
        <taxon>Burkholderiaceae</taxon>
        <taxon>Paraburkholderia</taxon>
    </lineage>
</organism>
<geneLocation type="plasmid" evidence="1 2">
    <name>pBPHY01</name>
</geneLocation>
<protein>
    <submittedName>
        <fullName evidence="1">Uncharacterized protein</fullName>
    </submittedName>
</protein>
<reference evidence="2" key="1">
    <citation type="journal article" date="2014" name="Stand. Genomic Sci.">
        <title>Complete genome sequence of Burkholderia phymatum STM815(T), a broad host range and efficient nitrogen-fixing symbiont of Mimosa species.</title>
        <authorList>
            <person name="Moulin L."/>
            <person name="Klonowska A."/>
            <person name="Caroline B."/>
            <person name="Booth K."/>
            <person name="Vriezen J.A."/>
            <person name="Melkonian R."/>
            <person name="James E.K."/>
            <person name="Young J.P."/>
            <person name="Bena G."/>
            <person name="Hauser L."/>
            <person name="Land M."/>
            <person name="Kyrpides N."/>
            <person name="Bruce D."/>
            <person name="Chain P."/>
            <person name="Copeland A."/>
            <person name="Pitluck S."/>
            <person name="Woyke T."/>
            <person name="Lizotte-Waniewski M."/>
            <person name="Bristow J."/>
            <person name="Riley M."/>
        </authorList>
    </citation>
    <scope>NUCLEOTIDE SEQUENCE [LARGE SCALE GENOMIC DNA]</scope>
    <source>
        <strain evidence="2">DSM 17167 / CIP 108236 / LMG 21445 / STM815</strain>
        <plasmid evidence="2">Plasmid pBPHY01</plasmid>
    </source>
</reference>
<dbReference type="AlphaFoldDB" id="B2JT80"/>
<dbReference type="KEGG" id="bph:Bphy_6762"/>
<dbReference type="Proteomes" id="UP000001192">
    <property type="component" value="Plasmid pBPHY01"/>
</dbReference>
<dbReference type="EMBL" id="CP001045">
    <property type="protein sequence ID" value="ACC75783.1"/>
    <property type="molecule type" value="Genomic_DNA"/>
</dbReference>
<keyword evidence="2" id="KW-1185">Reference proteome</keyword>
<proteinExistence type="predicted"/>